<dbReference type="FunFam" id="3.10.100.10:FF:000090">
    <property type="entry name" value="Proteoglycan 2, bone marrow"/>
    <property type="match status" value="1"/>
</dbReference>
<dbReference type="Gene3D" id="3.10.100.10">
    <property type="entry name" value="Mannose-Binding Protein A, subunit A"/>
    <property type="match status" value="1"/>
</dbReference>
<dbReference type="PANTHER" id="PTHR10068">
    <property type="entry name" value="BONE MARROW PROTEOGLYCAN"/>
    <property type="match status" value="1"/>
</dbReference>
<evidence type="ECO:0000256" key="1">
    <source>
        <dbReference type="ARBA" id="ARBA00022729"/>
    </source>
</evidence>
<dbReference type="PANTHER" id="PTHR10068:SF8">
    <property type="entry name" value="PROTEOGLYCAN 3"/>
    <property type="match status" value="1"/>
</dbReference>
<dbReference type="PRINTS" id="PR00770">
    <property type="entry name" value="EMAJORBASICP"/>
</dbReference>
<evidence type="ECO:0000313" key="8">
    <source>
        <dbReference type="Proteomes" id="UP000335636"/>
    </source>
</evidence>
<gene>
    <name evidence="7" type="ORF">MONAX_5E023042</name>
</gene>
<keyword evidence="8" id="KW-1185">Reference proteome</keyword>
<evidence type="ECO:0000313" key="7">
    <source>
        <dbReference type="EMBL" id="VTJ67461.1"/>
    </source>
</evidence>
<organism evidence="7 8">
    <name type="scientific">Marmota monax</name>
    <name type="common">Woodchuck</name>
    <dbReference type="NCBI Taxonomy" id="9995"/>
    <lineage>
        <taxon>Eukaryota</taxon>
        <taxon>Metazoa</taxon>
        <taxon>Chordata</taxon>
        <taxon>Craniata</taxon>
        <taxon>Vertebrata</taxon>
        <taxon>Euteleostomi</taxon>
        <taxon>Mammalia</taxon>
        <taxon>Eutheria</taxon>
        <taxon>Euarchontoglires</taxon>
        <taxon>Glires</taxon>
        <taxon>Rodentia</taxon>
        <taxon>Sciuromorpha</taxon>
        <taxon>Sciuridae</taxon>
        <taxon>Xerinae</taxon>
        <taxon>Marmotini</taxon>
        <taxon>Marmota</taxon>
    </lineage>
</organism>
<evidence type="ECO:0000256" key="5">
    <source>
        <dbReference type="SAM" id="SignalP"/>
    </source>
</evidence>
<keyword evidence="2" id="KW-0430">Lectin</keyword>
<evidence type="ECO:0000259" key="6">
    <source>
        <dbReference type="PROSITE" id="PS50041"/>
    </source>
</evidence>
<feature type="chain" id="PRO_5023043976" description="C-type lectin domain-containing protein" evidence="5">
    <location>
        <begin position="17"/>
        <end position="225"/>
    </location>
</feature>
<dbReference type="GO" id="GO:0006955">
    <property type="term" value="P:immune response"/>
    <property type="evidence" value="ECO:0007669"/>
    <property type="project" value="InterPro"/>
</dbReference>
<dbReference type="SMART" id="SM00034">
    <property type="entry name" value="CLECT"/>
    <property type="match status" value="1"/>
</dbReference>
<proteinExistence type="predicted"/>
<dbReference type="InterPro" id="IPR016186">
    <property type="entry name" value="C-type_lectin-like/link_sf"/>
</dbReference>
<dbReference type="InterPro" id="IPR033816">
    <property type="entry name" value="EMBP_CTLD"/>
</dbReference>
<feature type="region of interest" description="Disordered" evidence="4">
    <location>
        <begin position="23"/>
        <end position="82"/>
    </location>
</feature>
<dbReference type="SUPFAM" id="SSF56436">
    <property type="entry name" value="C-type lectin-like"/>
    <property type="match status" value="1"/>
</dbReference>
<dbReference type="CDD" id="cd03598">
    <property type="entry name" value="CLECT_EMBP_like"/>
    <property type="match status" value="1"/>
</dbReference>
<reference evidence="7" key="1">
    <citation type="submission" date="2019-04" db="EMBL/GenBank/DDBJ databases">
        <authorList>
            <person name="Alioto T."/>
            <person name="Alioto T."/>
        </authorList>
    </citation>
    <scope>NUCLEOTIDE SEQUENCE [LARGE SCALE GENOMIC DNA]</scope>
</reference>
<evidence type="ECO:0000256" key="2">
    <source>
        <dbReference type="ARBA" id="ARBA00022734"/>
    </source>
</evidence>
<dbReference type="Proteomes" id="UP000335636">
    <property type="component" value="Unassembled WGS sequence"/>
</dbReference>
<name>A0A5E4BEX6_MARMO</name>
<dbReference type="GO" id="GO:0030246">
    <property type="term" value="F:carbohydrate binding"/>
    <property type="evidence" value="ECO:0007669"/>
    <property type="project" value="UniProtKB-KW"/>
</dbReference>
<keyword evidence="1 5" id="KW-0732">Signal</keyword>
<dbReference type="InterPro" id="IPR016187">
    <property type="entry name" value="CTDL_fold"/>
</dbReference>
<feature type="domain" description="C-type lectin" evidence="6">
    <location>
        <begin position="112"/>
        <end position="224"/>
    </location>
</feature>
<feature type="signal peptide" evidence="5">
    <location>
        <begin position="1"/>
        <end position="16"/>
    </location>
</feature>
<protein>
    <recommendedName>
        <fullName evidence="6">C-type lectin domain-containing protein</fullName>
    </recommendedName>
</protein>
<feature type="compositionally biased region" description="Acidic residues" evidence="4">
    <location>
        <begin position="40"/>
        <end position="78"/>
    </location>
</feature>
<dbReference type="InterPro" id="IPR002352">
    <property type="entry name" value="Eosinophil_major_basic"/>
</dbReference>
<keyword evidence="3" id="KW-1015">Disulfide bond</keyword>
<dbReference type="AlphaFoldDB" id="A0A5E4BEX6"/>
<dbReference type="EMBL" id="CABDUW010000382">
    <property type="protein sequence ID" value="VTJ67461.1"/>
    <property type="molecule type" value="Genomic_DNA"/>
</dbReference>
<dbReference type="PROSITE" id="PS50041">
    <property type="entry name" value="C_TYPE_LECTIN_2"/>
    <property type="match status" value="1"/>
</dbReference>
<sequence length="225" mass="24989">MKLPLFLTLLVGAVSTLHLRTETPDVNSPLENEALPQDGETLEPEPEEAPAGELMPLEEEVEGGSGSEDDPEEEEAVESDSALDVVDKDLQCPKEEDIVKLEGSPGCKTCRYLLVRSAKRFNKAQFVCQRCYRGNLVSIHNFSFNYQLQCSVRVLNQGQVWIGGRIVGRGRCKRFLWADGSSWNFAYWAAGQPNTCGGRCVALCTRGGNWRTAHCAKRLPFLCSY</sequence>
<dbReference type="Pfam" id="PF00059">
    <property type="entry name" value="Lectin_C"/>
    <property type="match status" value="1"/>
</dbReference>
<evidence type="ECO:0000256" key="4">
    <source>
        <dbReference type="SAM" id="MobiDB-lite"/>
    </source>
</evidence>
<accession>A0A5E4BEX6</accession>
<comment type="caution">
    <text evidence="7">The sequence shown here is derived from an EMBL/GenBank/DDBJ whole genome shotgun (WGS) entry which is preliminary data.</text>
</comment>
<dbReference type="InterPro" id="IPR001304">
    <property type="entry name" value="C-type_lectin-like"/>
</dbReference>
<evidence type="ECO:0000256" key="3">
    <source>
        <dbReference type="ARBA" id="ARBA00023157"/>
    </source>
</evidence>